<keyword evidence="3" id="KW-1185">Reference proteome</keyword>
<reference evidence="2" key="1">
    <citation type="submission" date="2022-01" db="EMBL/GenBank/DDBJ databases">
        <title>Comparative genomics reveals a dynamic genome evolution in the ectomycorrhizal milk-cap (Lactarius) mushrooms.</title>
        <authorList>
            <consortium name="DOE Joint Genome Institute"/>
            <person name="Lebreton A."/>
            <person name="Tang N."/>
            <person name="Kuo A."/>
            <person name="LaButti K."/>
            <person name="Drula E."/>
            <person name="Barry K."/>
            <person name="Clum A."/>
            <person name="Lipzen A."/>
            <person name="Mousain D."/>
            <person name="Ng V."/>
            <person name="Wang R."/>
            <person name="Wang X."/>
            <person name="Dai Y."/>
            <person name="Henrissat B."/>
            <person name="Grigoriev I.V."/>
            <person name="Guerin-Laguette A."/>
            <person name="Yu F."/>
            <person name="Martin F.M."/>
        </authorList>
    </citation>
    <scope>NUCLEOTIDE SEQUENCE</scope>
    <source>
        <strain evidence="2">QP</strain>
    </source>
</reference>
<comment type="caution">
    <text evidence="2">The sequence shown here is derived from an EMBL/GenBank/DDBJ whole genome shotgun (WGS) entry which is preliminary data.</text>
</comment>
<dbReference type="AlphaFoldDB" id="A0AAD4LIP9"/>
<dbReference type="Proteomes" id="UP001201163">
    <property type="component" value="Unassembled WGS sequence"/>
</dbReference>
<proteinExistence type="predicted"/>
<dbReference type="EMBL" id="JAKELL010000029">
    <property type="protein sequence ID" value="KAH8990809.1"/>
    <property type="molecule type" value="Genomic_DNA"/>
</dbReference>
<feature type="region of interest" description="Disordered" evidence="1">
    <location>
        <begin position="1"/>
        <end position="21"/>
    </location>
</feature>
<sequence>MPSAVGVRDEQVTLSNEHGEATRAKQVIEQRQRWDEAADWKRRGVEYFEKDIQSGVPTLTQAGREALEAGIKYEHEDENEDGVERDNGSAPAS</sequence>
<protein>
    <submittedName>
        <fullName evidence="2">Uncharacterized protein</fullName>
    </submittedName>
</protein>
<evidence type="ECO:0000256" key="1">
    <source>
        <dbReference type="SAM" id="MobiDB-lite"/>
    </source>
</evidence>
<evidence type="ECO:0000313" key="2">
    <source>
        <dbReference type="EMBL" id="KAH8990809.1"/>
    </source>
</evidence>
<feature type="compositionally biased region" description="Basic and acidic residues" evidence="1">
    <location>
        <begin position="7"/>
        <end position="21"/>
    </location>
</feature>
<gene>
    <name evidence="2" type="ORF">EDB92DRAFT_724671</name>
</gene>
<accession>A0AAD4LIP9</accession>
<feature type="region of interest" description="Disordered" evidence="1">
    <location>
        <begin position="67"/>
        <end position="93"/>
    </location>
</feature>
<organism evidence="2 3">
    <name type="scientific">Lactarius akahatsu</name>
    <dbReference type="NCBI Taxonomy" id="416441"/>
    <lineage>
        <taxon>Eukaryota</taxon>
        <taxon>Fungi</taxon>
        <taxon>Dikarya</taxon>
        <taxon>Basidiomycota</taxon>
        <taxon>Agaricomycotina</taxon>
        <taxon>Agaricomycetes</taxon>
        <taxon>Russulales</taxon>
        <taxon>Russulaceae</taxon>
        <taxon>Lactarius</taxon>
    </lineage>
</organism>
<name>A0AAD4LIP9_9AGAM</name>
<evidence type="ECO:0000313" key="3">
    <source>
        <dbReference type="Proteomes" id="UP001201163"/>
    </source>
</evidence>